<accession>A0A1U9QU05</accession>
<protein>
    <submittedName>
        <fullName evidence="1">Uncharacterized protein</fullName>
    </submittedName>
</protein>
<reference evidence="1 2" key="1">
    <citation type="submission" date="2016-11" db="EMBL/GenBank/DDBJ databases">
        <title>Complete genome sequence of Streptomyces niveus SCSIO 3406.</title>
        <authorList>
            <person name="Zhu Q."/>
            <person name="Cheng W."/>
            <person name="Song Y."/>
            <person name="Li Q."/>
            <person name="Ju J."/>
        </authorList>
    </citation>
    <scope>NUCLEOTIDE SEQUENCE [LARGE SCALE GENOMIC DNA]</scope>
    <source>
        <strain evidence="1 2">SCSIO 3406</strain>
    </source>
</reference>
<organism evidence="1 2">
    <name type="scientific">Streptomyces niveus</name>
    <name type="common">Streptomyces spheroides</name>
    <dbReference type="NCBI Taxonomy" id="193462"/>
    <lineage>
        <taxon>Bacteria</taxon>
        <taxon>Bacillati</taxon>
        <taxon>Actinomycetota</taxon>
        <taxon>Actinomycetes</taxon>
        <taxon>Kitasatosporales</taxon>
        <taxon>Streptomycetaceae</taxon>
        <taxon>Streptomyces</taxon>
    </lineage>
</organism>
<proteinExistence type="predicted"/>
<evidence type="ECO:0000313" key="1">
    <source>
        <dbReference type="EMBL" id="AQU67734.1"/>
    </source>
</evidence>
<evidence type="ECO:0000313" key="2">
    <source>
        <dbReference type="Proteomes" id="UP000189677"/>
    </source>
</evidence>
<sequence length="76" mass="8352">MSEGRDPARSYRGVVDAAEERFQVFAARATATCGKRPATRPGHSLAVMYRTYAKILRGRQTHSAELIAAALRDDDS</sequence>
<gene>
    <name evidence="1" type="ORF">BBN63_17295</name>
</gene>
<dbReference type="AlphaFoldDB" id="A0A1U9QU05"/>
<dbReference type="Proteomes" id="UP000189677">
    <property type="component" value="Chromosome"/>
</dbReference>
<dbReference type="KEGG" id="snw:BBN63_17295"/>
<dbReference type="EMBL" id="CP018047">
    <property type="protein sequence ID" value="AQU67734.1"/>
    <property type="molecule type" value="Genomic_DNA"/>
</dbReference>
<keyword evidence="2" id="KW-1185">Reference proteome</keyword>
<name>A0A1U9QU05_STRNV</name>